<organism evidence="1">
    <name type="scientific">Siphoviridae sp. ct7yc1</name>
    <dbReference type="NCBI Taxonomy" id="2827788"/>
    <lineage>
        <taxon>Viruses</taxon>
        <taxon>Duplodnaviria</taxon>
        <taxon>Heunggongvirae</taxon>
        <taxon>Uroviricota</taxon>
        <taxon>Caudoviricetes</taxon>
    </lineage>
</organism>
<sequence>MGLTFCAYYYILNVRTESEVFKMSPRTGRPKSENPMNDRIYVRVTKQEKKEIMDFSSESGYSILELIRIGIEKIRSQKK</sequence>
<accession>A0A8S5TJD0</accession>
<name>A0A8S5TJD0_9CAUD</name>
<evidence type="ECO:0000313" key="1">
    <source>
        <dbReference type="EMBL" id="DAF63171.1"/>
    </source>
</evidence>
<proteinExistence type="predicted"/>
<protein>
    <submittedName>
        <fullName evidence="1">NikA, BACTERIAL CONJUGATION, RELAXASE, DNA</fullName>
    </submittedName>
</protein>
<reference evidence="1" key="1">
    <citation type="journal article" date="2021" name="Proc. Natl. Acad. Sci. U.S.A.">
        <title>A Catalog of Tens of Thousands of Viruses from Human Metagenomes Reveals Hidden Associations with Chronic Diseases.</title>
        <authorList>
            <person name="Tisza M.J."/>
            <person name="Buck C.B."/>
        </authorList>
    </citation>
    <scope>NUCLEOTIDE SEQUENCE</scope>
    <source>
        <strain evidence="1">Ct7yc1</strain>
    </source>
</reference>
<dbReference type="EMBL" id="BK032833">
    <property type="protein sequence ID" value="DAF63171.1"/>
    <property type="molecule type" value="Genomic_DNA"/>
</dbReference>